<organism evidence="3 4">
    <name type="scientific">Ostreococcus lucimarinus (strain CCE9901)</name>
    <dbReference type="NCBI Taxonomy" id="436017"/>
    <lineage>
        <taxon>Eukaryota</taxon>
        <taxon>Viridiplantae</taxon>
        <taxon>Chlorophyta</taxon>
        <taxon>Mamiellophyceae</taxon>
        <taxon>Mamiellales</taxon>
        <taxon>Bathycoccaceae</taxon>
        <taxon>Ostreococcus</taxon>
    </lineage>
</organism>
<dbReference type="EMBL" id="CP000600">
    <property type="protein sequence ID" value="ABP00812.1"/>
    <property type="molecule type" value="Genomic_DNA"/>
</dbReference>
<keyword evidence="1" id="KW-0175">Coiled coil</keyword>
<feature type="coiled-coil region" evidence="1">
    <location>
        <begin position="124"/>
        <end position="158"/>
    </location>
</feature>
<dbReference type="RefSeq" id="XP_001422495.1">
    <property type="nucleotide sequence ID" value="XM_001422458.1"/>
</dbReference>
<feature type="region of interest" description="Disordered" evidence="2">
    <location>
        <begin position="183"/>
        <end position="222"/>
    </location>
</feature>
<accession>A4SAT8</accession>
<dbReference type="Proteomes" id="UP000001568">
    <property type="component" value="Chromosome 20"/>
</dbReference>
<gene>
    <name evidence="3" type="ORF">OSTLU_94061</name>
</gene>
<name>A4SAT8_OSTLU</name>
<dbReference type="AlphaFoldDB" id="A4SAT8"/>
<protein>
    <submittedName>
        <fullName evidence="3">Uncharacterized protein</fullName>
    </submittedName>
</protein>
<feature type="compositionally biased region" description="Low complexity" evidence="2">
    <location>
        <begin position="207"/>
        <end position="218"/>
    </location>
</feature>
<evidence type="ECO:0000313" key="4">
    <source>
        <dbReference type="Proteomes" id="UP000001568"/>
    </source>
</evidence>
<dbReference type="KEGG" id="olu:OSTLU_94061"/>
<evidence type="ECO:0000313" key="3">
    <source>
        <dbReference type="EMBL" id="ABP00812.1"/>
    </source>
</evidence>
<dbReference type="Gramene" id="ABP00812">
    <property type="protein sequence ID" value="ABP00812"/>
    <property type="gene ID" value="OSTLU_94061"/>
</dbReference>
<evidence type="ECO:0000256" key="1">
    <source>
        <dbReference type="SAM" id="Coils"/>
    </source>
</evidence>
<feature type="compositionally biased region" description="Basic and acidic residues" evidence="2">
    <location>
        <begin position="1"/>
        <end position="11"/>
    </location>
</feature>
<dbReference type="HOGENOM" id="CLU_392017_0_0_1"/>
<keyword evidence="4" id="KW-1185">Reference proteome</keyword>
<dbReference type="GeneID" id="5006720"/>
<feature type="region of interest" description="Disordered" evidence="2">
    <location>
        <begin position="1"/>
        <end position="47"/>
    </location>
</feature>
<dbReference type="OrthoDB" id="10601353at2759"/>
<sequence length="704" mass="76547">MARDAVVERRSSARATPRVAARSESRAGHRSRRLERRDGRAGAATSLGFRRARDVANEDGIERCEWNASSEAMSRSVLDAATTRAVAKVAALRAANGDDEERRAAVEDALRAVDLVASSAKEEVKSAMRSVKRGRARAKELREELARETRRSVKAETDARELRCDLECARTASTCVDVDGASRITASDDSNGLGHTDDDDDSRVRRASQSSSECASASPRTERELSEVASSLGDADVVASLPVFVTDLNRECGGETGTAVAGRDRHVDDDDARFFADTEALDSPTTHRLATLIAIELALSYDSSMDVSHRVREFFYKRHGSRTLGDKHHQMFTKALATINAQSEWVQTFTRFKELDAFELERVMSTIRFTQHVLIESPQTAPVLGVEEATRSLAHLLAPVLGEAAPSTEDVDVIRRSATHRNGISRVSFALVIERGLVGIVRARTFAREAIAATFAKRHPYGTLAHHPALVKTLSEAFKSAGAIARAMLNDDDMIDRVAADIARRDASTQDFVTLECFVDVASRELERSGVSKASDVVTPLRPHTGPSPPKVASNSIRLVSSLALVAHAWSMAAAVVDRWLQKCAADARRPPAPTAVHRTAPSIATGASRAPNPPNPPLPQPIDASKRRLIKRHVGRLAKLRATADFAVRAAQSLARRADATSDVDRAWQTYASTVCAFEAAFLARRRSLGVVEGALADCWRPH</sequence>
<proteinExistence type="predicted"/>
<reference evidence="3 4" key="1">
    <citation type="journal article" date="2007" name="Proc. Natl. Acad. Sci. U.S.A.">
        <title>The tiny eukaryote Ostreococcus provides genomic insights into the paradox of plankton speciation.</title>
        <authorList>
            <person name="Palenik B."/>
            <person name="Grimwood J."/>
            <person name="Aerts A."/>
            <person name="Rouze P."/>
            <person name="Salamov A."/>
            <person name="Putnam N."/>
            <person name="Dupont C."/>
            <person name="Jorgensen R."/>
            <person name="Derelle E."/>
            <person name="Rombauts S."/>
            <person name="Zhou K."/>
            <person name="Otillar R."/>
            <person name="Merchant S.S."/>
            <person name="Podell S."/>
            <person name="Gaasterland T."/>
            <person name="Napoli C."/>
            <person name="Gendler K."/>
            <person name="Manuell A."/>
            <person name="Tai V."/>
            <person name="Vallon O."/>
            <person name="Piganeau G."/>
            <person name="Jancek S."/>
            <person name="Heijde M."/>
            <person name="Jabbari K."/>
            <person name="Bowler C."/>
            <person name="Lohr M."/>
            <person name="Robbens S."/>
            <person name="Werner G."/>
            <person name="Dubchak I."/>
            <person name="Pazour G.J."/>
            <person name="Ren Q."/>
            <person name="Paulsen I."/>
            <person name="Delwiche C."/>
            <person name="Schmutz J."/>
            <person name="Rokhsar D."/>
            <person name="Van de Peer Y."/>
            <person name="Moreau H."/>
            <person name="Grigoriev I.V."/>
        </authorList>
    </citation>
    <scope>NUCLEOTIDE SEQUENCE [LARGE SCALE GENOMIC DNA]</scope>
    <source>
        <strain evidence="3 4">CCE9901</strain>
    </source>
</reference>
<evidence type="ECO:0000256" key="2">
    <source>
        <dbReference type="SAM" id="MobiDB-lite"/>
    </source>
</evidence>